<evidence type="ECO:0000313" key="9">
    <source>
        <dbReference type="EMBL" id="MCM5682495.1"/>
    </source>
</evidence>
<dbReference type="EMBL" id="JAMKFE010000019">
    <property type="protein sequence ID" value="MCM5682495.1"/>
    <property type="molecule type" value="Genomic_DNA"/>
</dbReference>
<reference evidence="9" key="1">
    <citation type="submission" date="2022-05" db="EMBL/GenBank/DDBJ databases">
        <title>Schlegelella sp. nov., isolated from mangrove soil.</title>
        <authorList>
            <person name="Liu Y."/>
            <person name="Ge X."/>
            <person name="Liu W."/>
        </authorList>
    </citation>
    <scope>NUCLEOTIDE SEQUENCE</scope>
    <source>
        <strain evidence="9">S2-27</strain>
    </source>
</reference>
<dbReference type="Gene3D" id="1.10.443.10">
    <property type="entry name" value="Intergrase catalytic core"/>
    <property type="match status" value="1"/>
</dbReference>
<dbReference type="Pfam" id="PF13495">
    <property type="entry name" value="Phage_int_SAM_4"/>
    <property type="match status" value="1"/>
</dbReference>
<accession>A0ABT0YUS1</accession>
<dbReference type="InterPro" id="IPR013762">
    <property type="entry name" value="Integrase-like_cat_sf"/>
</dbReference>
<evidence type="ECO:0000256" key="3">
    <source>
        <dbReference type="ARBA" id="ARBA00023125"/>
    </source>
</evidence>
<gene>
    <name evidence="9" type="ORF">M8A51_23445</name>
</gene>
<evidence type="ECO:0000256" key="5">
    <source>
        <dbReference type="PROSITE-ProRule" id="PRU01248"/>
    </source>
</evidence>
<feature type="domain" description="Tyr recombinase" evidence="7">
    <location>
        <begin position="98"/>
        <end position="275"/>
    </location>
</feature>
<dbReference type="PROSITE" id="PS51898">
    <property type="entry name" value="TYR_RECOMBINASE"/>
    <property type="match status" value="1"/>
</dbReference>
<evidence type="ECO:0000256" key="6">
    <source>
        <dbReference type="SAM" id="MobiDB-lite"/>
    </source>
</evidence>
<dbReference type="InterPro" id="IPR011010">
    <property type="entry name" value="DNA_brk_join_enz"/>
</dbReference>
<proteinExistence type="inferred from homology"/>
<protein>
    <submittedName>
        <fullName evidence="9">Site-specific integrase</fullName>
    </submittedName>
</protein>
<comment type="caution">
    <text evidence="9">The sequence shown here is derived from an EMBL/GenBank/DDBJ whole genome shotgun (WGS) entry which is preliminary data.</text>
</comment>
<dbReference type="RefSeq" id="WP_251780974.1">
    <property type="nucleotide sequence ID" value="NZ_JAMKFE010000019.1"/>
</dbReference>
<dbReference type="Gene3D" id="1.10.150.130">
    <property type="match status" value="1"/>
</dbReference>
<dbReference type="InterPro" id="IPR050090">
    <property type="entry name" value="Tyrosine_recombinase_XerCD"/>
</dbReference>
<keyword evidence="4" id="KW-0233">DNA recombination</keyword>
<organism evidence="9 10">
    <name type="scientific">Caldimonas mangrovi</name>
    <dbReference type="NCBI Taxonomy" id="2944811"/>
    <lineage>
        <taxon>Bacteria</taxon>
        <taxon>Pseudomonadati</taxon>
        <taxon>Pseudomonadota</taxon>
        <taxon>Betaproteobacteria</taxon>
        <taxon>Burkholderiales</taxon>
        <taxon>Sphaerotilaceae</taxon>
        <taxon>Caldimonas</taxon>
    </lineage>
</organism>
<feature type="domain" description="Core-binding (CB)" evidence="8">
    <location>
        <begin position="1"/>
        <end position="81"/>
    </location>
</feature>
<evidence type="ECO:0000259" key="7">
    <source>
        <dbReference type="PROSITE" id="PS51898"/>
    </source>
</evidence>
<name>A0ABT0YUS1_9BURK</name>
<dbReference type="InterPro" id="IPR002104">
    <property type="entry name" value="Integrase_catalytic"/>
</dbReference>
<evidence type="ECO:0000313" key="10">
    <source>
        <dbReference type="Proteomes" id="UP001165541"/>
    </source>
</evidence>
<dbReference type="PANTHER" id="PTHR30349">
    <property type="entry name" value="PHAGE INTEGRASE-RELATED"/>
    <property type="match status" value="1"/>
</dbReference>
<keyword evidence="10" id="KW-1185">Reference proteome</keyword>
<evidence type="ECO:0000256" key="2">
    <source>
        <dbReference type="ARBA" id="ARBA00022908"/>
    </source>
</evidence>
<keyword evidence="3 5" id="KW-0238">DNA-binding</keyword>
<keyword evidence="2" id="KW-0229">DNA integration</keyword>
<evidence type="ECO:0000259" key="8">
    <source>
        <dbReference type="PROSITE" id="PS51900"/>
    </source>
</evidence>
<dbReference type="Pfam" id="PF00589">
    <property type="entry name" value="Phage_integrase"/>
    <property type="match status" value="1"/>
</dbReference>
<evidence type="ECO:0000256" key="4">
    <source>
        <dbReference type="ARBA" id="ARBA00023172"/>
    </source>
</evidence>
<dbReference type="Proteomes" id="UP001165541">
    <property type="component" value="Unassembled WGS sequence"/>
</dbReference>
<dbReference type="InterPro" id="IPR004107">
    <property type="entry name" value="Integrase_SAM-like_N"/>
</dbReference>
<sequence length="290" mass="33140">MTALRQRMLDAMVLRGLAVRTQQSYLDAVARLARHYGRKPDGLTSEQVQQYLLHLVRERHLARSSVNQCACACRFFYGTVLGLDARAFQIPLAPATQRLPELLSREELARLFAAACHLKARSFLMVSYGTGLRLSELCRLRMQHIDSAADRRCIRVEQGKGAHDRYVPLSDDVLQVLRTWWQRTRSSAWLFATARDERCPLDGRMAQRWYYQARDGAGITKRGGIHTLRHCYATHLLEAGVDLHTLQQWLGHRHVSTTMRYLHLARPDQPEGVRRDPLSLLGSLPAPVTH</sequence>
<feature type="region of interest" description="Disordered" evidence="6">
    <location>
        <begin position="269"/>
        <end position="290"/>
    </location>
</feature>
<dbReference type="InterPro" id="IPR044068">
    <property type="entry name" value="CB"/>
</dbReference>
<dbReference type="PROSITE" id="PS51900">
    <property type="entry name" value="CB"/>
    <property type="match status" value="1"/>
</dbReference>
<dbReference type="InterPro" id="IPR010998">
    <property type="entry name" value="Integrase_recombinase_N"/>
</dbReference>
<dbReference type="SUPFAM" id="SSF56349">
    <property type="entry name" value="DNA breaking-rejoining enzymes"/>
    <property type="match status" value="1"/>
</dbReference>
<comment type="similarity">
    <text evidence="1">Belongs to the 'phage' integrase family.</text>
</comment>
<evidence type="ECO:0000256" key="1">
    <source>
        <dbReference type="ARBA" id="ARBA00008857"/>
    </source>
</evidence>
<dbReference type="PANTHER" id="PTHR30349:SF41">
    <property type="entry name" value="INTEGRASE_RECOMBINASE PROTEIN MJ0367-RELATED"/>
    <property type="match status" value="1"/>
</dbReference>